<dbReference type="Proteomes" id="UP000221394">
    <property type="component" value="Unassembled WGS sequence"/>
</dbReference>
<comment type="catalytic activity">
    <reaction evidence="1">
        <text>ATP-independent breakage of single-stranded DNA, followed by passage and rejoining.</text>
        <dbReference type="EC" id="5.6.2.1"/>
    </reaction>
</comment>
<organism evidence="9 10">
    <name type="scientific">Flavimobilis soli</name>
    <dbReference type="NCBI Taxonomy" id="442709"/>
    <lineage>
        <taxon>Bacteria</taxon>
        <taxon>Bacillati</taxon>
        <taxon>Actinomycetota</taxon>
        <taxon>Actinomycetes</taxon>
        <taxon>Micrococcales</taxon>
        <taxon>Jonesiaceae</taxon>
        <taxon>Flavimobilis</taxon>
    </lineage>
</organism>
<dbReference type="GO" id="GO:0003917">
    <property type="term" value="F:DNA topoisomerase type I (single strand cut, ATP-independent) activity"/>
    <property type="evidence" value="ECO:0007669"/>
    <property type="project" value="UniProtKB-EC"/>
</dbReference>
<dbReference type="InterPro" id="IPR049331">
    <property type="entry name" value="Top1B_N_bact"/>
</dbReference>
<dbReference type="PRINTS" id="PR00416">
    <property type="entry name" value="EUTPISMRASEI"/>
</dbReference>
<gene>
    <name evidence="9" type="ORF">ATL41_1435</name>
</gene>
<sequence>MPRVRGLVRARTSGPGFTRRRAGRGFVYLDEDGARIDDPEVVERLKALVLPPAWRDVWYAPAPRSHILATGVDDAGRRQYVYHPRWVEAHDRAKHARKLELAERLPQVRRRVTRDLRAEPGTYERALAVAVRLVDSTHLRVGSERHTAATGNRGLTTLLCQHVRVEEGVVTLEFRGKSGQVWHTRTVDDDLAEAVASPLERRSPRARLLARREGRSWRPVRASDVNRYIQEISGTACTAKDFRTLHGSIIAARELARIGWSPDERERNRTVRAAVVRTSELPGNTPAVAKSSYIDPAILDRFHANELIDLKRGDANAYLTLMRGGK</sequence>
<evidence type="ECO:0000256" key="1">
    <source>
        <dbReference type="ARBA" id="ARBA00000213"/>
    </source>
</evidence>
<evidence type="ECO:0000256" key="4">
    <source>
        <dbReference type="ARBA" id="ARBA00023029"/>
    </source>
</evidence>
<dbReference type="RefSeq" id="WP_169924510.1">
    <property type="nucleotide sequence ID" value="NZ_PDJH01000001.1"/>
</dbReference>
<proteinExistence type="inferred from homology"/>
<evidence type="ECO:0000259" key="8">
    <source>
        <dbReference type="Pfam" id="PF21338"/>
    </source>
</evidence>
<dbReference type="Gene3D" id="1.10.132.120">
    <property type="match status" value="1"/>
</dbReference>
<dbReference type="InterPro" id="IPR035447">
    <property type="entry name" value="DNA_topo_I_N_sf"/>
</dbReference>
<keyword evidence="5" id="KW-0238">DNA-binding</keyword>
<protein>
    <recommendedName>
        <fullName evidence="3">DNA topoisomerase</fullName>
        <ecNumber evidence="3">5.6.2.1</ecNumber>
    </recommendedName>
</protein>
<dbReference type="AlphaFoldDB" id="A0A2A9EDR6"/>
<dbReference type="GO" id="GO:0006265">
    <property type="term" value="P:DNA topological change"/>
    <property type="evidence" value="ECO:0007669"/>
    <property type="project" value="InterPro"/>
</dbReference>
<dbReference type="InterPro" id="IPR013500">
    <property type="entry name" value="TopoI_cat_euk"/>
</dbReference>
<evidence type="ECO:0000256" key="5">
    <source>
        <dbReference type="ARBA" id="ARBA00023125"/>
    </source>
</evidence>
<keyword evidence="10" id="KW-1185">Reference proteome</keyword>
<dbReference type="PROSITE" id="PS52038">
    <property type="entry name" value="TOPO_IB_2"/>
    <property type="match status" value="1"/>
</dbReference>
<comment type="caution">
    <text evidence="9">The sequence shown here is derived from an EMBL/GenBank/DDBJ whole genome shotgun (WGS) entry which is preliminary data.</text>
</comment>
<comment type="similarity">
    <text evidence="2">Belongs to the type IB topoisomerase family.</text>
</comment>
<keyword evidence="6 9" id="KW-0413">Isomerase</keyword>
<dbReference type="SUPFAM" id="SSF56349">
    <property type="entry name" value="DNA breaking-rejoining enzymes"/>
    <property type="match status" value="1"/>
</dbReference>
<evidence type="ECO:0000256" key="2">
    <source>
        <dbReference type="ARBA" id="ARBA00006645"/>
    </source>
</evidence>
<reference evidence="9 10" key="1">
    <citation type="submission" date="2017-10" db="EMBL/GenBank/DDBJ databases">
        <title>Sequencing the genomes of 1000 actinobacteria strains.</title>
        <authorList>
            <person name="Klenk H.-P."/>
        </authorList>
    </citation>
    <scope>NUCLEOTIDE SEQUENCE [LARGE SCALE GENOMIC DNA]</scope>
    <source>
        <strain evidence="9 10">DSM 21574</strain>
    </source>
</reference>
<dbReference type="Pfam" id="PF01028">
    <property type="entry name" value="Topoisom_I"/>
    <property type="match status" value="1"/>
</dbReference>
<name>A0A2A9EDR6_9MICO</name>
<dbReference type="SUPFAM" id="SSF55869">
    <property type="entry name" value="DNA topoisomerase I domain"/>
    <property type="match status" value="1"/>
</dbReference>
<dbReference type="Gene3D" id="3.90.15.10">
    <property type="entry name" value="Topoisomerase I, Chain A, domain 3"/>
    <property type="match status" value="1"/>
</dbReference>
<dbReference type="Pfam" id="PF21338">
    <property type="entry name" value="Top1B_N_bact"/>
    <property type="match status" value="1"/>
</dbReference>
<dbReference type="InterPro" id="IPR014711">
    <property type="entry name" value="TopoI_cat_a-hlx-sub_euk"/>
</dbReference>
<dbReference type="GO" id="GO:0003677">
    <property type="term" value="F:DNA binding"/>
    <property type="evidence" value="ECO:0007669"/>
    <property type="project" value="UniProtKB-KW"/>
</dbReference>
<evidence type="ECO:0000259" key="7">
    <source>
        <dbReference type="Pfam" id="PF01028"/>
    </source>
</evidence>
<keyword evidence="4" id="KW-0799">Topoisomerase</keyword>
<evidence type="ECO:0000313" key="9">
    <source>
        <dbReference type="EMBL" id="PFG36701.1"/>
    </source>
</evidence>
<dbReference type="Gene3D" id="3.30.66.10">
    <property type="entry name" value="DNA topoisomerase I domain"/>
    <property type="match status" value="1"/>
</dbReference>
<evidence type="ECO:0000256" key="6">
    <source>
        <dbReference type="ARBA" id="ARBA00023235"/>
    </source>
</evidence>
<evidence type="ECO:0000256" key="3">
    <source>
        <dbReference type="ARBA" id="ARBA00012891"/>
    </source>
</evidence>
<feature type="domain" description="DNA topoisomerase IB N-terminal" evidence="8">
    <location>
        <begin position="25"/>
        <end position="73"/>
    </location>
</feature>
<evidence type="ECO:0000313" key="10">
    <source>
        <dbReference type="Proteomes" id="UP000221394"/>
    </source>
</evidence>
<dbReference type="InterPro" id="IPR001631">
    <property type="entry name" value="TopoI"/>
</dbReference>
<dbReference type="InterPro" id="IPR011010">
    <property type="entry name" value="DNA_brk_join_enz"/>
</dbReference>
<dbReference type="EMBL" id="PDJH01000001">
    <property type="protein sequence ID" value="PFG36701.1"/>
    <property type="molecule type" value="Genomic_DNA"/>
</dbReference>
<feature type="domain" description="DNA topoisomerase I catalytic core eukaryotic-type" evidence="7">
    <location>
        <begin position="89"/>
        <end position="291"/>
    </location>
</feature>
<dbReference type="EC" id="5.6.2.1" evidence="3"/>
<accession>A0A2A9EDR6</accession>